<protein>
    <submittedName>
        <fullName evidence="2">Uncharacterized protein</fullName>
    </submittedName>
</protein>
<reference evidence="2" key="2">
    <citation type="submission" date="2016-10" db="EMBL/GenBank/DDBJ databases">
        <authorList>
            <person name="de Groot N.N."/>
        </authorList>
    </citation>
    <scope>NUCLEOTIDE SEQUENCE [LARGE SCALE GENOMIC DNA]</scope>
    <source>
        <strain evidence="2">DSM 17908</strain>
    </source>
</reference>
<dbReference type="EMBL" id="FORG01000001">
    <property type="protein sequence ID" value="SFI38014.1"/>
    <property type="molecule type" value="Genomic_DNA"/>
</dbReference>
<dbReference type="OrthoDB" id="6629090at2"/>
<evidence type="ECO:0000313" key="2">
    <source>
        <dbReference type="EMBL" id="SFI38014.1"/>
    </source>
</evidence>
<evidence type="ECO:0000313" key="3">
    <source>
        <dbReference type="Proteomes" id="UP000198919"/>
    </source>
</evidence>
<sequence>MTTRSDIEKGRLIYTEKLGWVDLGHAKGDDARLLIAAINEGSNKCTRDGYFTIRYVQYMGKGRRYGTSIKTRWRVREGLSTRDQERVALTIMMYTTHSFESYQDSFLFNWVTDSGYSGEDLVSNLLGFYQAIYNTNYLPQLGAVSKEEALKRWDYYGPIGKFKNKIFKPLLFPDPEKYPNNARPYHGYLPSFLNLISPFSDIKKGPDIILLRDNVYVNIGKEYAGIAIE</sequence>
<dbReference type="Proteomes" id="UP000224607">
    <property type="component" value="Unassembled WGS sequence"/>
</dbReference>
<accession>A0A1I3HQK3</accession>
<evidence type="ECO:0000313" key="1">
    <source>
        <dbReference type="EMBL" id="PHM40309.1"/>
    </source>
</evidence>
<gene>
    <name evidence="2" type="ORF">SAMN05421680_10128</name>
    <name evidence="1" type="ORF">Xmau_02070</name>
</gene>
<reference evidence="3" key="1">
    <citation type="submission" date="2016-10" db="EMBL/GenBank/DDBJ databases">
        <authorList>
            <person name="Varghese N."/>
            <person name="Submissions S."/>
        </authorList>
    </citation>
    <scope>NUCLEOTIDE SEQUENCE [LARGE SCALE GENOMIC DNA]</scope>
    <source>
        <strain evidence="3">DSM 17908</strain>
    </source>
</reference>
<dbReference type="EMBL" id="NITY01000006">
    <property type="protein sequence ID" value="PHM40309.1"/>
    <property type="molecule type" value="Genomic_DNA"/>
</dbReference>
<dbReference type="Proteomes" id="UP000198919">
    <property type="component" value="Unassembled WGS sequence"/>
</dbReference>
<reference evidence="1 4" key="3">
    <citation type="journal article" date="2017" name="Nat. Microbiol.">
        <title>Natural product diversity associated with the nematode symbionts Photorhabdus and Xenorhabdus.</title>
        <authorList>
            <person name="Tobias N.J."/>
            <person name="Wolff H."/>
            <person name="Djahanschiri B."/>
            <person name="Grundmann F."/>
            <person name="Kronenwerth M."/>
            <person name="Shi Y.M."/>
            <person name="Simonyi S."/>
            <person name="Grun P."/>
            <person name="Shapiro-Ilan D."/>
            <person name="Pidot S.J."/>
            <person name="Stinear T.P."/>
            <person name="Ebersberger I."/>
            <person name="Bode H.B."/>
        </authorList>
    </citation>
    <scope>NUCLEOTIDE SEQUENCE [LARGE SCALE GENOMIC DNA]</scope>
    <source>
        <strain evidence="1 4">DSM 17908</strain>
    </source>
</reference>
<dbReference type="STRING" id="351675.SAMN05421680_10128"/>
<keyword evidence="4" id="KW-1185">Reference proteome</keyword>
<evidence type="ECO:0000313" key="4">
    <source>
        <dbReference type="Proteomes" id="UP000224607"/>
    </source>
</evidence>
<dbReference type="RefSeq" id="WP_092507031.1">
    <property type="nucleotide sequence ID" value="NZ_CAWNQB010000056.1"/>
</dbReference>
<dbReference type="AlphaFoldDB" id="A0A1I3HQK3"/>
<proteinExistence type="predicted"/>
<organism evidence="2 3">
    <name type="scientific">Xenorhabdus mauleonii</name>
    <dbReference type="NCBI Taxonomy" id="351675"/>
    <lineage>
        <taxon>Bacteria</taxon>
        <taxon>Pseudomonadati</taxon>
        <taxon>Pseudomonadota</taxon>
        <taxon>Gammaproteobacteria</taxon>
        <taxon>Enterobacterales</taxon>
        <taxon>Morganellaceae</taxon>
        <taxon>Xenorhabdus</taxon>
    </lineage>
</organism>
<name>A0A1I3HQK3_9GAMM</name>